<dbReference type="Pfam" id="PF20179">
    <property type="entry name" value="MSS51_C"/>
    <property type="match status" value="1"/>
</dbReference>
<keyword evidence="3" id="KW-0862">Zinc</keyword>
<dbReference type="PANTHER" id="PTHR47570:SF1">
    <property type="entry name" value="ZINC ION BINDING PROTEIN"/>
    <property type="match status" value="1"/>
</dbReference>
<dbReference type="PANTHER" id="PTHR47570">
    <property type="entry name" value="ZINC ION BINDING PROTEIN"/>
    <property type="match status" value="1"/>
</dbReference>
<evidence type="ECO:0000256" key="1">
    <source>
        <dbReference type="ARBA" id="ARBA00022723"/>
    </source>
</evidence>
<sequence>MLAFLCGLHAVRFHGDAYVECARGLRIEDIPLELPPPAGTGEGRWWRDAAKTNHRSPLCLSCRRPASNLCPTCKGAYFCDDTCRRKAWAHDQVLCPSWKKYAGRRAELSEFSFLSFTGTLTARPFQTSMEPYKEFLRERGLLEKGWWTTEVDGWAGGLSGSAKFVDCSRRVSFEDGFAFEDVGDIGDLGSSAITNRCPDVLKQDDHGCFELRSWEDYYKLRGLPPTSLAALLLTFPLTIYHGLMKFCAAQLMIAASSRSRRLRIHVVGVEKELAFLDMFDELFRLVSPSGIKLDLVFVVRGDMMPPECKDMEIGGRTGGHTMRVVSGTYNDSLSPEFDCGGRPDVVFALNAGLFAYDSWSFVTDYIEETGVTAVFTDYNEYSGLNSASLGGGDARDSLCVNPFRQPLALPVFSMALPQFSNGFYYCFNEVEME</sequence>
<feature type="domain" description="MYND-type" evidence="5">
    <location>
        <begin position="59"/>
        <end position="95"/>
    </location>
</feature>
<proteinExistence type="predicted"/>
<keyword evidence="2 4" id="KW-0863">Zinc-finger</keyword>
<evidence type="ECO:0000313" key="6">
    <source>
        <dbReference type="EMBL" id="GMI30513.1"/>
    </source>
</evidence>
<keyword evidence="7" id="KW-1185">Reference proteome</keyword>
<keyword evidence="1" id="KW-0479">Metal-binding</keyword>
<evidence type="ECO:0000259" key="5">
    <source>
        <dbReference type="PROSITE" id="PS50865"/>
    </source>
</evidence>
<dbReference type="Proteomes" id="UP001165060">
    <property type="component" value="Unassembled WGS sequence"/>
</dbReference>
<organism evidence="6 7">
    <name type="scientific">Tetraparma gracilis</name>
    <dbReference type="NCBI Taxonomy" id="2962635"/>
    <lineage>
        <taxon>Eukaryota</taxon>
        <taxon>Sar</taxon>
        <taxon>Stramenopiles</taxon>
        <taxon>Ochrophyta</taxon>
        <taxon>Bolidophyceae</taxon>
        <taxon>Parmales</taxon>
        <taxon>Triparmaceae</taxon>
        <taxon>Tetraparma</taxon>
    </lineage>
</organism>
<reference evidence="6 7" key="1">
    <citation type="journal article" date="2023" name="Commun. Biol.">
        <title>Genome analysis of Parmales, the sister group of diatoms, reveals the evolutionary specialization of diatoms from phago-mixotrophs to photoautotrophs.</title>
        <authorList>
            <person name="Ban H."/>
            <person name="Sato S."/>
            <person name="Yoshikawa S."/>
            <person name="Yamada K."/>
            <person name="Nakamura Y."/>
            <person name="Ichinomiya M."/>
            <person name="Sato N."/>
            <person name="Blanc-Mathieu R."/>
            <person name="Endo H."/>
            <person name="Kuwata A."/>
            <person name="Ogata H."/>
        </authorList>
    </citation>
    <scope>NUCLEOTIDE SEQUENCE [LARGE SCALE GENOMIC DNA]</scope>
</reference>
<gene>
    <name evidence="6" type="ORF">TeGR_g1401</name>
</gene>
<dbReference type="PROSITE" id="PS50865">
    <property type="entry name" value="ZF_MYND_2"/>
    <property type="match status" value="1"/>
</dbReference>
<evidence type="ECO:0000256" key="3">
    <source>
        <dbReference type="ARBA" id="ARBA00022833"/>
    </source>
</evidence>
<dbReference type="SUPFAM" id="SSF144232">
    <property type="entry name" value="HIT/MYND zinc finger-like"/>
    <property type="match status" value="1"/>
</dbReference>
<evidence type="ECO:0000256" key="4">
    <source>
        <dbReference type="PROSITE-ProRule" id="PRU00134"/>
    </source>
</evidence>
<dbReference type="InterPro" id="IPR046824">
    <property type="entry name" value="Mss51-like_C"/>
</dbReference>
<evidence type="ECO:0000256" key="2">
    <source>
        <dbReference type="ARBA" id="ARBA00022771"/>
    </source>
</evidence>
<accession>A0ABQ6MQ27</accession>
<dbReference type="Gene3D" id="6.10.140.2220">
    <property type="match status" value="1"/>
</dbReference>
<dbReference type="InterPro" id="IPR002893">
    <property type="entry name" value="Znf_MYND"/>
</dbReference>
<comment type="caution">
    <text evidence="6">The sequence shown here is derived from an EMBL/GenBank/DDBJ whole genome shotgun (WGS) entry which is preliminary data.</text>
</comment>
<dbReference type="EMBL" id="BRYB01000469">
    <property type="protein sequence ID" value="GMI30513.1"/>
    <property type="molecule type" value="Genomic_DNA"/>
</dbReference>
<name>A0ABQ6MQ27_9STRA</name>
<protein>
    <recommendedName>
        <fullName evidence="5">MYND-type domain-containing protein</fullName>
    </recommendedName>
</protein>
<evidence type="ECO:0000313" key="7">
    <source>
        <dbReference type="Proteomes" id="UP001165060"/>
    </source>
</evidence>